<organism evidence="1 2">
    <name type="scientific">Populus alba</name>
    <name type="common">White poplar</name>
    <dbReference type="NCBI Taxonomy" id="43335"/>
    <lineage>
        <taxon>Eukaryota</taxon>
        <taxon>Viridiplantae</taxon>
        <taxon>Streptophyta</taxon>
        <taxon>Embryophyta</taxon>
        <taxon>Tracheophyta</taxon>
        <taxon>Spermatophyta</taxon>
        <taxon>Magnoliopsida</taxon>
        <taxon>eudicotyledons</taxon>
        <taxon>Gunneridae</taxon>
        <taxon>Pentapetalae</taxon>
        <taxon>rosids</taxon>
        <taxon>fabids</taxon>
        <taxon>Malpighiales</taxon>
        <taxon>Salicaceae</taxon>
        <taxon>Saliceae</taxon>
        <taxon>Populus</taxon>
    </lineage>
</organism>
<evidence type="ECO:0000313" key="1">
    <source>
        <dbReference type="EMBL" id="KAL3581974.1"/>
    </source>
</evidence>
<reference evidence="1 2" key="1">
    <citation type="journal article" date="2024" name="Plant Biotechnol. J.">
        <title>Genome and CRISPR/Cas9 system of a widespread forest tree (Populus alba) in the world.</title>
        <authorList>
            <person name="Liu Y.J."/>
            <person name="Jiang P.F."/>
            <person name="Han X.M."/>
            <person name="Li X.Y."/>
            <person name="Wang H.M."/>
            <person name="Wang Y.J."/>
            <person name="Wang X.X."/>
            <person name="Zeng Q.Y."/>
        </authorList>
    </citation>
    <scope>NUCLEOTIDE SEQUENCE [LARGE SCALE GENOMIC DNA]</scope>
    <source>
        <strain evidence="2">cv. PAL-ZL1</strain>
    </source>
</reference>
<keyword evidence="2" id="KW-1185">Reference proteome</keyword>
<gene>
    <name evidence="1" type="ORF">D5086_016306</name>
</gene>
<proteinExistence type="predicted"/>
<sequence>MLWSNGRWRRRGKWMVAISTRVKAIPEQMWRGLSLRIEGYIKCIVDAAIFQNHAMGAGFIIRDQNGQVIWCGRWQLRGSVRPSPAEALAGKGVLQKISPLNLHN</sequence>
<evidence type="ECO:0000313" key="2">
    <source>
        <dbReference type="Proteomes" id="UP000309997"/>
    </source>
</evidence>
<accession>A0ACC4BTZ4</accession>
<comment type="caution">
    <text evidence="1">The sequence shown here is derived from an EMBL/GenBank/DDBJ whole genome shotgun (WGS) entry which is preliminary data.</text>
</comment>
<protein>
    <submittedName>
        <fullName evidence="1">Uncharacterized protein</fullName>
    </submittedName>
</protein>
<name>A0ACC4BTZ4_POPAL</name>
<dbReference type="EMBL" id="RCHU02000008">
    <property type="protein sequence ID" value="KAL3581974.1"/>
    <property type="molecule type" value="Genomic_DNA"/>
</dbReference>
<dbReference type="Proteomes" id="UP000309997">
    <property type="component" value="Unassembled WGS sequence"/>
</dbReference>